<dbReference type="RefSeq" id="WP_073681594.1">
    <property type="nucleotide sequence ID" value="NZ_JAHBOJ010000012.1"/>
</dbReference>
<dbReference type="SUPFAM" id="SSF53328">
    <property type="entry name" value="Formyltransferase"/>
    <property type="match status" value="1"/>
</dbReference>
<evidence type="ECO:0000256" key="2">
    <source>
        <dbReference type="ARBA" id="ARBA00012261"/>
    </source>
</evidence>
<protein>
    <recommendedName>
        <fullName evidence="2 5">Methionyl-tRNA formyltransferase</fullName>
        <ecNumber evidence="2 5">2.1.2.9</ecNumber>
    </recommendedName>
</protein>
<dbReference type="Pfam" id="PF02911">
    <property type="entry name" value="Formyl_trans_C"/>
    <property type="match status" value="1"/>
</dbReference>
<dbReference type="InterPro" id="IPR044135">
    <property type="entry name" value="Met-tRNA-FMT_C"/>
</dbReference>
<dbReference type="EMBL" id="JAHBOM010000003">
    <property type="protein sequence ID" value="MBU8822121.1"/>
    <property type="molecule type" value="Genomic_DNA"/>
</dbReference>
<dbReference type="InterPro" id="IPR002376">
    <property type="entry name" value="Formyl_transf_N"/>
</dbReference>
<dbReference type="CDD" id="cd08704">
    <property type="entry name" value="Met_tRNA_FMT_C"/>
    <property type="match status" value="1"/>
</dbReference>
<reference evidence="9 10" key="1">
    <citation type="submission" date="2021-05" db="EMBL/GenBank/DDBJ databases">
        <title>Draft Genome Sequences of Clinical Respiratory Isolates of Mycobacterium goodii Recovered in Ireland.</title>
        <authorList>
            <person name="Flanagan P.R."/>
            <person name="Mok S."/>
            <person name="Roycroft E."/>
            <person name="Rogers T.R."/>
            <person name="Fitzgibbon M."/>
        </authorList>
    </citation>
    <scope>NUCLEOTIDE SEQUENCE [LARGE SCALE GENOMIC DNA]</scope>
    <source>
        <strain evidence="9 10">14IE55</strain>
    </source>
</reference>
<comment type="similarity">
    <text evidence="1 5">Belongs to the Fmt family.</text>
</comment>
<keyword evidence="4 5" id="KW-0648">Protein biosynthesis</keyword>
<dbReference type="HAMAP" id="MF_00182">
    <property type="entry name" value="Formyl_trans"/>
    <property type="match status" value="1"/>
</dbReference>
<evidence type="ECO:0000259" key="7">
    <source>
        <dbReference type="Pfam" id="PF00551"/>
    </source>
</evidence>
<evidence type="ECO:0000256" key="5">
    <source>
        <dbReference type="HAMAP-Rule" id="MF_00182"/>
    </source>
</evidence>
<evidence type="ECO:0000256" key="3">
    <source>
        <dbReference type="ARBA" id="ARBA00022679"/>
    </source>
</evidence>
<sequence length="312" mass="32889">MRLVFAGTPEPALPSLRRLIESPRHEVVAVLSRPDAAAGRRGKPRPSPVAQLALEHGIPLLRPERPNGDDFIAELTELAPDCCAVVAYGALLSERLLAVPRHGWINLHFSLLPAWRGAAPVQAAIAAGDTVTGATTFQIEPALDSGPVYGVVTETVRDTDTAGDLLARLADSGAALLETTIDGIADGSLTAVPQPSEGVTVAPKITVESARVRWDLPAHVVDRRIRAVTPNPGAWTMIGELRVKVGPVIIDKDAAGAEPLAPGQMRVGRNSVHVGTGSHPVRLGQIQPPGKKPMDAADWARGARLDEPVRAT</sequence>
<name>A0ABS6HHF3_MYCGD</name>
<dbReference type="InterPro" id="IPR005793">
    <property type="entry name" value="Formyl_trans_C"/>
</dbReference>
<feature type="region of interest" description="Disordered" evidence="6">
    <location>
        <begin position="279"/>
        <end position="312"/>
    </location>
</feature>
<organism evidence="9 10">
    <name type="scientific">Mycolicibacterium goodii</name>
    <name type="common">Mycobacterium goodii</name>
    <dbReference type="NCBI Taxonomy" id="134601"/>
    <lineage>
        <taxon>Bacteria</taxon>
        <taxon>Bacillati</taxon>
        <taxon>Actinomycetota</taxon>
        <taxon>Actinomycetes</taxon>
        <taxon>Mycobacteriales</taxon>
        <taxon>Mycobacteriaceae</taxon>
        <taxon>Mycolicibacterium</taxon>
    </lineage>
</organism>
<evidence type="ECO:0000256" key="6">
    <source>
        <dbReference type="SAM" id="MobiDB-lite"/>
    </source>
</evidence>
<feature type="domain" description="Formyl transferase N-terminal" evidence="7">
    <location>
        <begin position="4"/>
        <end position="178"/>
    </location>
</feature>
<dbReference type="InterPro" id="IPR005794">
    <property type="entry name" value="Fmt"/>
</dbReference>
<dbReference type="GO" id="GO:0004479">
    <property type="term" value="F:methionyl-tRNA formyltransferase activity"/>
    <property type="evidence" value="ECO:0007669"/>
    <property type="project" value="UniProtKB-EC"/>
</dbReference>
<dbReference type="CDD" id="cd08646">
    <property type="entry name" value="FMT_core_Met-tRNA-FMT_N"/>
    <property type="match status" value="1"/>
</dbReference>
<accession>A0ABS6HHF3</accession>
<evidence type="ECO:0000313" key="9">
    <source>
        <dbReference type="EMBL" id="MBU8822121.1"/>
    </source>
</evidence>
<dbReference type="SUPFAM" id="SSF50486">
    <property type="entry name" value="FMT C-terminal domain-like"/>
    <property type="match status" value="1"/>
</dbReference>
<proteinExistence type="inferred from homology"/>
<feature type="binding site" evidence="5">
    <location>
        <begin position="110"/>
        <end position="113"/>
    </location>
    <ligand>
        <name>(6S)-5,6,7,8-tetrahydrofolate</name>
        <dbReference type="ChEBI" id="CHEBI:57453"/>
    </ligand>
</feature>
<dbReference type="InterPro" id="IPR036477">
    <property type="entry name" value="Formyl_transf_N_sf"/>
</dbReference>
<dbReference type="InterPro" id="IPR011034">
    <property type="entry name" value="Formyl_transferase-like_C_sf"/>
</dbReference>
<dbReference type="Pfam" id="PF00551">
    <property type="entry name" value="Formyl_trans_N"/>
    <property type="match status" value="1"/>
</dbReference>
<comment type="catalytic activity">
    <reaction evidence="5">
        <text>L-methionyl-tRNA(fMet) + (6R)-10-formyltetrahydrofolate = N-formyl-L-methionyl-tRNA(fMet) + (6S)-5,6,7,8-tetrahydrofolate + H(+)</text>
        <dbReference type="Rhea" id="RHEA:24380"/>
        <dbReference type="Rhea" id="RHEA-COMP:9952"/>
        <dbReference type="Rhea" id="RHEA-COMP:9953"/>
        <dbReference type="ChEBI" id="CHEBI:15378"/>
        <dbReference type="ChEBI" id="CHEBI:57453"/>
        <dbReference type="ChEBI" id="CHEBI:78530"/>
        <dbReference type="ChEBI" id="CHEBI:78844"/>
        <dbReference type="ChEBI" id="CHEBI:195366"/>
        <dbReference type="EC" id="2.1.2.9"/>
    </reaction>
</comment>
<dbReference type="NCBIfam" id="TIGR00460">
    <property type="entry name" value="fmt"/>
    <property type="match status" value="1"/>
</dbReference>
<comment type="caution">
    <text evidence="9">The sequence shown here is derived from an EMBL/GenBank/DDBJ whole genome shotgun (WGS) entry which is preliminary data.</text>
</comment>
<gene>
    <name evidence="5 9" type="primary">fmt</name>
    <name evidence="9" type="ORF">KL859_04435</name>
</gene>
<keyword evidence="10" id="KW-1185">Reference proteome</keyword>
<dbReference type="EC" id="2.1.2.9" evidence="2 5"/>
<dbReference type="PANTHER" id="PTHR11138">
    <property type="entry name" value="METHIONYL-TRNA FORMYLTRANSFERASE"/>
    <property type="match status" value="1"/>
</dbReference>
<evidence type="ECO:0000313" key="10">
    <source>
        <dbReference type="Proteomes" id="UP000696413"/>
    </source>
</evidence>
<feature type="domain" description="Formyl transferase C-terminal" evidence="8">
    <location>
        <begin position="204"/>
        <end position="303"/>
    </location>
</feature>
<evidence type="ECO:0000259" key="8">
    <source>
        <dbReference type="Pfam" id="PF02911"/>
    </source>
</evidence>
<feature type="compositionally biased region" description="Basic and acidic residues" evidence="6">
    <location>
        <begin position="301"/>
        <end position="312"/>
    </location>
</feature>
<keyword evidence="3 5" id="KW-0808">Transferase</keyword>
<evidence type="ECO:0000256" key="1">
    <source>
        <dbReference type="ARBA" id="ARBA00010699"/>
    </source>
</evidence>
<comment type="function">
    <text evidence="5">Attaches a formyl group to the free amino group of methionyl-tRNA(fMet). The formyl group appears to play a dual role in the initiator identity of N-formylmethionyl-tRNA by promoting its recognition by IF2 and preventing the misappropriation of this tRNA by the elongation apparatus.</text>
</comment>
<evidence type="ECO:0000256" key="4">
    <source>
        <dbReference type="ARBA" id="ARBA00022917"/>
    </source>
</evidence>
<dbReference type="Gene3D" id="3.40.50.12230">
    <property type="match status" value="1"/>
</dbReference>
<dbReference type="InterPro" id="IPR041711">
    <property type="entry name" value="Met-tRNA-FMT_N"/>
</dbReference>
<dbReference type="Proteomes" id="UP000696413">
    <property type="component" value="Unassembled WGS sequence"/>
</dbReference>
<dbReference type="PANTHER" id="PTHR11138:SF5">
    <property type="entry name" value="METHIONYL-TRNA FORMYLTRANSFERASE, MITOCHONDRIAL"/>
    <property type="match status" value="1"/>
</dbReference>